<comment type="function">
    <text evidence="7">Cleaves peptides in various proteins in a process that requires ATP hydrolysis. Has a chymotrypsin-like activity. Plays a major role in the degradation of misfolded proteins.</text>
</comment>
<dbReference type="NCBIfam" id="NF001368">
    <property type="entry name" value="PRK00277.1"/>
    <property type="match status" value="1"/>
</dbReference>
<feature type="active site" evidence="8">
    <location>
        <position position="104"/>
    </location>
</feature>
<comment type="subcellular location">
    <subcellularLocation>
        <location evidence="7">Cytoplasm</location>
    </subcellularLocation>
</comment>
<keyword evidence="3 7" id="KW-0645">Protease</keyword>
<evidence type="ECO:0000256" key="4">
    <source>
        <dbReference type="ARBA" id="ARBA00022801"/>
    </source>
</evidence>
<dbReference type="Proteomes" id="UP000034732">
    <property type="component" value="Unassembled WGS sequence"/>
</dbReference>
<evidence type="ECO:0000256" key="6">
    <source>
        <dbReference type="ARBA" id="ARBA00034021"/>
    </source>
</evidence>
<evidence type="ECO:0000256" key="7">
    <source>
        <dbReference type="HAMAP-Rule" id="MF_00444"/>
    </source>
</evidence>
<comment type="catalytic activity">
    <reaction evidence="6 7 8">
        <text>Hydrolysis of proteins to small peptides in the presence of ATP and magnesium. alpha-casein is the usual test substrate. In the absence of ATP, only oligopeptides shorter than five residues are hydrolyzed (such as succinyl-Leu-Tyr-|-NHMec, and Leu-Tyr-Leu-|-Tyr-Trp, in which cleavage of the -Tyr-|-Leu- and -Tyr-|-Trp bonds also occurs).</text>
        <dbReference type="EC" id="3.4.21.92"/>
    </reaction>
</comment>
<evidence type="ECO:0000313" key="10">
    <source>
        <dbReference type="EMBL" id="KKU29772.1"/>
    </source>
</evidence>
<dbReference type="Pfam" id="PF00574">
    <property type="entry name" value="CLP_protease"/>
    <property type="match status" value="1"/>
</dbReference>
<evidence type="ECO:0000256" key="5">
    <source>
        <dbReference type="ARBA" id="ARBA00022825"/>
    </source>
</evidence>
<accession>A0A0G1PAS8</accession>
<dbReference type="GO" id="GO:0006515">
    <property type="term" value="P:protein quality control for misfolded or incompletely synthesized proteins"/>
    <property type="evidence" value="ECO:0007669"/>
    <property type="project" value="TreeGrafter"/>
</dbReference>
<dbReference type="InterPro" id="IPR001907">
    <property type="entry name" value="ClpP"/>
</dbReference>
<comment type="similarity">
    <text evidence="1 7 9">Belongs to the peptidase S14 family.</text>
</comment>
<dbReference type="InterPro" id="IPR018215">
    <property type="entry name" value="ClpP_Ser_AS"/>
</dbReference>
<evidence type="ECO:0000256" key="2">
    <source>
        <dbReference type="ARBA" id="ARBA00022490"/>
    </source>
</evidence>
<dbReference type="FunFam" id="3.90.226.10:FF:000001">
    <property type="entry name" value="ATP-dependent Clp protease proteolytic subunit"/>
    <property type="match status" value="1"/>
</dbReference>
<sequence length="204" mass="22714">MHMKNNILVPVVVEKDPNGFERSYDIYSRLLKDFIVFITGEIDIAVANTFIAQLLFLESDDPTRDIKIYINSEGGYVSAGLAMYDTMKLIRNDIVTINVGLAASMASVLLSGGTKGKRYVLPESKTMIHQVLGGAEGQASDVEIAAKEMLKVKERLTQILAENTSQKFDKVLKDMDRNYWITAKESVEYGIADEILKTQKGKKA</sequence>
<dbReference type="InterPro" id="IPR029045">
    <property type="entry name" value="ClpP/crotonase-like_dom_sf"/>
</dbReference>
<evidence type="ECO:0000256" key="8">
    <source>
        <dbReference type="PROSITE-ProRule" id="PRU10085"/>
    </source>
</evidence>
<dbReference type="CDD" id="cd07017">
    <property type="entry name" value="S14_ClpP_2"/>
    <property type="match status" value="1"/>
</dbReference>
<dbReference type="PANTHER" id="PTHR10381:SF70">
    <property type="entry name" value="ATP-DEPENDENT CLP PROTEASE PROTEOLYTIC SUBUNIT"/>
    <property type="match status" value="1"/>
</dbReference>
<dbReference type="GO" id="GO:0051117">
    <property type="term" value="F:ATPase binding"/>
    <property type="evidence" value="ECO:0007669"/>
    <property type="project" value="TreeGrafter"/>
</dbReference>
<dbReference type="GO" id="GO:0009368">
    <property type="term" value="C:endopeptidase Clp complex"/>
    <property type="evidence" value="ECO:0007669"/>
    <property type="project" value="TreeGrafter"/>
</dbReference>
<feature type="active site" description="Nucleophile" evidence="7">
    <location>
        <position position="104"/>
    </location>
</feature>
<evidence type="ECO:0000256" key="9">
    <source>
        <dbReference type="RuleBase" id="RU003567"/>
    </source>
</evidence>
<dbReference type="Gene3D" id="3.90.226.10">
    <property type="entry name" value="2-enoyl-CoA Hydratase, Chain A, domain 1"/>
    <property type="match status" value="1"/>
</dbReference>
<dbReference type="SUPFAM" id="SSF52096">
    <property type="entry name" value="ClpP/crotonase"/>
    <property type="match status" value="1"/>
</dbReference>
<comment type="caution">
    <text evidence="10">The sequence shown here is derived from an EMBL/GenBank/DDBJ whole genome shotgun (WGS) entry which is preliminary data.</text>
</comment>
<gene>
    <name evidence="7" type="primary">clpP</name>
    <name evidence="10" type="ORF">UX44_C0031G0005</name>
</gene>
<dbReference type="PRINTS" id="PR00127">
    <property type="entry name" value="CLPPROTEASEP"/>
</dbReference>
<keyword evidence="2 7" id="KW-0963">Cytoplasm</keyword>
<organism evidence="10 11">
    <name type="scientific">candidate division WWE3 bacterium GW2011_GWA1_46_21</name>
    <dbReference type="NCBI Taxonomy" id="1619107"/>
    <lineage>
        <taxon>Bacteria</taxon>
        <taxon>Katanobacteria</taxon>
    </lineage>
</organism>
<dbReference type="GO" id="GO:0004176">
    <property type="term" value="F:ATP-dependent peptidase activity"/>
    <property type="evidence" value="ECO:0007669"/>
    <property type="project" value="InterPro"/>
</dbReference>
<evidence type="ECO:0000313" key="11">
    <source>
        <dbReference type="Proteomes" id="UP000034732"/>
    </source>
</evidence>
<dbReference type="EC" id="3.4.21.92" evidence="7"/>
<dbReference type="GO" id="GO:0005737">
    <property type="term" value="C:cytoplasm"/>
    <property type="evidence" value="ECO:0007669"/>
    <property type="project" value="UniProtKB-SubCell"/>
</dbReference>
<feature type="active site" evidence="7">
    <location>
        <position position="129"/>
    </location>
</feature>
<protein>
    <recommendedName>
        <fullName evidence="7 9">ATP-dependent Clp protease proteolytic subunit</fullName>
        <ecNumber evidence="7">3.4.21.92</ecNumber>
    </recommendedName>
    <alternativeName>
        <fullName evidence="7">Endopeptidase Clp</fullName>
    </alternativeName>
</protein>
<dbReference type="EMBL" id="LCMF01000031">
    <property type="protein sequence ID" value="KKU29772.1"/>
    <property type="molecule type" value="Genomic_DNA"/>
</dbReference>
<evidence type="ECO:0000256" key="1">
    <source>
        <dbReference type="ARBA" id="ARBA00007039"/>
    </source>
</evidence>
<keyword evidence="4 7" id="KW-0378">Hydrolase</keyword>
<dbReference type="InterPro" id="IPR023562">
    <property type="entry name" value="ClpP/TepA"/>
</dbReference>
<proteinExistence type="inferred from homology"/>
<reference evidence="10 11" key="1">
    <citation type="journal article" date="2015" name="Nature">
        <title>rRNA introns, odd ribosomes, and small enigmatic genomes across a large radiation of phyla.</title>
        <authorList>
            <person name="Brown C.T."/>
            <person name="Hug L.A."/>
            <person name="Thomas B.C."/>
            <person name="Sharon I."/>
            <person name="Castelle C.J."/>
            <person name="Singh A."/>
            <person name="Wilkins M.J."/>
            <person name="Williams K.H."/>
            <person name="Banfield J.F."/>
        </authorList>
    </citation>
    <scope>NUCLEOTIDE SEQUENCE [LARGE SCALE GENOMIC DNA]</scope>
</reference>
<name>A0A0G1PAS8_UNCKA</name>
<dbReference type="AlphaFoldDB" id="A0A0G1PAS8"/>
<evidence type="ECO:0000256" key="3">
    <source>
        <dbReference type="ARBA" id="ARBA00022670"/>
    </source>
</evidence>
<comment type="subunit">
    <text evidence="7">Fourteen ClpP subunits assemble into 2 heptameric rings which stack back to back to give a disk-like structure with a central cavity, resembling the structure of eukaryotic proteasomes.</text>
</comment>
<dbReference type="GO" id="GO:0004252">
    <property type="term" value="F:serine-type endopeptidase activity"/>
    <property type="evidence" value="ECO:0007669"/>
    <property type="project" value="UniProtKB-UniRule"/>
</dbReference>
<dbReference type="PATRIC" id="fig|1619107.3.peg.487"/>
<dbReference type="PROSITE" id="PS00381">
    <property type="entry name" value="CLP_PROTEASE_SER"/>
    <property type="match status" value="1"/>
</dbReference>
<keyword evidence="5 7" id="KW-0720">Serine protease</keyword>
<dbReference type="HAMAP" id="MF_00444">
    <property type="entry name" value="ClpP"/>
    <property type="match status" value="1"/>
</dbReference>
<dbReference type="PANTHER" id="PTHR10381">
    <property type="entry name" value="ATP-DEPENDENT CLP PROTEASE PROTEOLYTIC SUBUNIT"/>
    <property type="match status" value="1"/>
</dbReference>
<dbReference type="NCBIfam" id="NF009205">
    <property type="entry name" value="PRK12553.1"/>
    <property type="match status" value="1"/>
</dbReference>